<evidence type="ECO:0000313" key="3">
    <source>
        <dbReference type="Ensembl" id="ENSPLAP00000031052.1"/>
    </source>
</evidence>
<keyword evidence="4" id="KW-1185">Reference proteome</keyword>
<accession>A0A3B3W1H8</accession>
<dbReference type="Ensembl" id="ENSPLAT00000027559.1">
    <property type="protein sequence ID" value="ENSPLAP00000031052.1"/>
    <property type="gene ID" value="ENSPLAG00000022711.1"/>
</dbReference>
<evidence type="ECO:0000259" key="2">
    <source>
        <dbReference type="PROSITE" id="PS50041"/>
    </source>
</evidence>
<evidence type="ECO:0000256" key="1">
    <source>
        <dbReference type="SAM" id="SignalP"/>
    </source>
</evidence>
<dbReference type="PROSITE" id="PS50041">
    <property type="entry name" value="C_TYPE_LECTIN_2"/>
    <property type="match status" value="1"/>
</dbReference>
<proteinExistence type="predicted"/>
<dbReference type="Pfam" id="PF00059">
    <property type="entry name" value="Lectin_C"/>
    <property type="match status" value="1"/>
</dbReference>
<dbReference type="PANTHER" id="PTHR45784:SF3">
    <property type="entry name" value="C-TYPE LECTIN DOMAIN FAMILY 4 MEMBER K-LIKE-RELATED"/>
    <property type="match status" value="1"/>
</dbReference>
<dbReference type="InterPro" id="IPR016186">
    <property type="entry name" value="C-type_lectin-like/link_sf"/>
</dbReference>
<dbReference type="GeneTree" id="ENSGT00940000174523"/>
<dbReference type="SUPFAM" id="SSF56436">
    <property type="entry name" value="C-type lectin-like"/>
    <property type="match status" value="1"/>
</dbReference>
<feature type="signal peptide" evidence="1">
    <location>
        <begin position="1"/>
        <end position="19"/>
    </location>
</feature>
<dbReference type="Proteomes" id="UP000261500">
    <property type="component" value="Unplaced"/>
</dbReference>
<feature type="domain" description="C-type lectin" evidence="2">
    <location>
        <begin position="34"/>
        <end position="147"/>
    </location>
</feature>
<reference evidence="3" key="1">
    <citation type="submission" date="2025-08" db="UniProtKB">
        <authorList>
            <consortium name="Ensembl"/>
        </authorList>
    </citation>
    <scope>IDENTIFICATION</scope>
</reference>
<dbReference type="AlphaFoldDB" id="A0A3B3W1H8"/>
<dbReference type="InterPro" id="IPR001304">
    <property type="entry name" value="C-type_lectin-like"/>
</dbReference>
<protein>
    <recommendedName>
        <fullName evidence="2">C-type lectin domain-containing protein</fullName>
    </recommendedName>
</protein>
<dbReference type="PANTHER" id="PTHR45784">
    <property type="entry name" value="C-TYPE LECTIN DOMAIN FAMILY 20 MEMBER A-RELATED"/>
    <property type="match status" value="1"/>
</dbReference>
<name>A0A3B3W1H8_9TELE</name>
<dbReference type="Gene3D" id="3.10.100.10">
    <property type="entry name" value="Mannose-Binding Protein A, subunit A"/>
    <property type="match status" value="1"/>
</dbReference>
<dbReference type="STRING" id="48699.ENSPLAP00000031052"/>
<sequence>MVRMLIYLSVVVFFNLFCTNNVNINVFDYSTETNTTHKYHLIKEMKTWQEAQSYCREKHTDLISGTKQLQDEEVEKLINSSTNLYTHIGLFRDTWRWSDGSSFSFRHWIPIFNNHNPNSDQCAMTKFDDGGRWTNVNCTERKPFICYDGEITRPQQDG</sequence>
<reference evidence="3" key="2">
    <citation type="submission" date="2025-09" db="UniProtKB">
        <authorList>
            <consortium name="Ensembl"/>
        </authorList>
    </citation>
    <scope>IDENTIFICATION</scope>
</reference>
<evidence type="ECO:0000313" key="4">
    <source>
        <dbReference type="Proteomes" id="UP000261500"/>
    </source>
</evidence>
<dbReference type="SMART" id="SM00034">
    <property type="entry name" value="CLECT"/>
    <property type="match status" value="1"/>
</dbReference>
<feature type="chain" id="PRO_5017222196" description="C-type lectin domain-containing protein" evidence="1">
    <location>
        <begin position="20"/>
        <end position="158"/>
    </location>
</feature>
<keyword evidence="1" id="KW-0732">Signal</keyword>
<dbReference type="InterPro" id="IPR016187">
    <property type="entry name" value="CTDL_fold"/>
</dbReference>
<organism evidence="3 4">
    <name type="scientific">Poecilia latipinna</name>
    <name type="common">sailfin molly</name>
    <dbReference type="NCBI Taxonomy" id="48699"/>
    <lineage>
        <taxon>Eukaryota</taxon>
        <taxon>Metazoa</taxon>
        <taxon>Chordata</taxon>
        <taxon>Craniata</taxon>
        <taxon>Vertebrata</taxon>
        <taxon>Euteleostomi</taxon>
        <taxon>Actinopterygii</taxon>
        <taxon>Neopterygii</taxon>
        <taxon>Teleostei</taxon>
        <taxon>Neoteleostei</taxon>
        <taxon>Acanthomorphata</taxon>
        <taxon>Ovalentaria</taxon>
        <taxon>Atherinomorphae</taxon>
        <taxon>Cyprinodontiformes</taxon>
        <taxon>Poeciliidae</taxon>
        <taxon>Poeciliinae</taxon>
        <taxon>Poecilia</taxon>
    </lineage>
</organism>